<name>A0A3N0B0Q5_9ACTN</name>
<dbReference type="AlphaFoldDB" id="A0A3N0B0Q5"/>
<gene>
    <name evidence="1" type="ORF">DMP08_10305</name>
</gene>
<reference evidence="2" key="1">
    <citation type="submission" date="2018-05" db="EMBL/GenBank/DDBJ databases">
        <title>Genome Sequencing of selected type strains of the family Eggerthellaceae.</title>
        <authorList>
            <person name="Danylec N."/>
            <person name="Stoll D.A."/>
            <person name="Doetsch A."/>
            <person name="Huch M."/>
        </authorList>
    </citation>
    <scope>NUCLEOTIDE SEQUENCE [LARGE SCALE GENOMIC DNA]</scope>
    <source>
        <strain evidence="2">DSM 16106</strain>
    </source>
</reference>
<comment type="caution">
    <text evidence="1">The sequence shown here is derived from an EMBL/GenBank/DDBJ whole genome shotgun (WGS) entry which is preliminary data.</text>
</comment>
<evidence type="ECO:0000313" key="2">
    <source>
        <dbReference type="Proteomes" id="UP000278632"/>
    </source>
</evidence>
<evidence type="ECO:0000313" key="1">
    <source>
        <dbReference type="EMBL" id="RNL40414.1"/>
    </source>
</evidence>
<dbReference type="Proteomes" id="UP000278632">
    <property type="component" value="Unassembled WGS sequence"/>
</dbReference>
<accession>A0A3N0B0Q5</accession>
<keyword evidence="2" id="KW-1185">Reference proteome</keyword>
<proteinExistence type="predicted"/>
<dbReference type="EMBL" id="QICD01000027">
    <property type="protein sequence ID" value="RNL40414.1"/>
    <property type="molecule type" value="Genomic_DNA"/>
</dbReference>
<sequence>MIFILRSMGRSIAFLFLIKRCFPFRQSNQMVAPLNYRILQGRILQLLKLARKFALFHLFRIGGLQAMRTRCSTWCLMLKDVRTSTKTTLSIFPDRLFLAKTSIRIQKNTWSIFLYPIIIGILKGRTGATAL</sequence>
<organism evidence="1 2">
    <name type="scientific">Paraeggerthella hongkongensis</name>
    <dbReference type="NCBI Taxonomy" id="230658"/>
    <lineage>
        <taxon>Bacteria</taxon>
        <taxon>Bacillati</taxon>
        <taxon>Actinomycetota</taxon>
        <taxon>Coriobacteriia</taxon>
        <taxon>Eggerthellales</taxon>
        <taxon>Eggerthellaceae</taxon>
        <taxon>Paraeggerthella</taxon>
    </lineage>
</organism>
<protein>
    <submittedName>
        <fullName evidence="1">Uncharacterized protein</fullName>
    </submittedName>
</protein>